<dbReference type="Pfam" id="PF09684">
    <property type="entry name" value="Tail_P2_I"/>
    <property type="match status" value="1"/>
</dbReference>
<evidence type="ECO:0000313" key="2">
    <source>
        <dbReference type="Proteomes" id="UP001059912"/>
    </source>
</evidence>
<name>A0ABY5IH27_9VIBR</name>
<dbReference type="Proteomes" id="UP001059912">
    <property type="component" value="Chromosome 2"/>
</dbReference>
<dbReference type="EMBL" id="CP050471">
    <property type="protein sequence ID" value="UTZ33580.1"/>
    <property type="molecule type" value="Genomic_DNA"/>
</dbReference>
<protein>
    <submittedName>
        <fullName evidence="1">Hemolysin</fullName>
    </submittedName>
</protein>
<organism evidence="1 2">
    <name type="scientific">Vibrio campbellii</name>
    <dbReference type="NCBI Taxonomy" id="680"/>
    <lineage>
        <taxon>Bacteria</taxon>
        <taxon>Pseudomonadati</taxon>
        <taxon>Pseudomonadota</taxon>
        <taxon>Gammaproteobacteria</taxon>
        <taxon>Vibrionales</taxon>
        <taxon>Vibrionaceae</taxon>
        <taxon>Vibrio</taxon>
    </lineage>
</organism>
<keyword evidence="2" id="KW-1185">Reference proteome</keyword>
<gene>
    <name evidence="1" type="ORF">HB762_20105</name>
</gene>
<sequence length="224" mass="25713">MNIPEIKLRYWMGRGELAKFARAMRNYWGHVKAAFEMPLQQHDPLTAPMALVNILAWQREIERLGQEPEELFRIRVAHAYGFARDAGSIAGWEDMFAKLGYPHIAQDERLVNVDWDVISLKIRDGDLSDIPELLDTVIRQYGRTCRRYQYTTYIDMPLQARPQNFEADMEANNVSNSLEIALVPRPQNFEADIETTNTITALEVSLLPTILGIEAEMECVMVKG</sequence>
<accession>A0ABY5IH27</accession>
<dbReference type="RefSeq" id="WP_255904323.1">
    <property type="nucleotide sequence ID" value="NZ_CP050465.1"/>
</dbReference>
<evidence type="ECO:0000313" key="1">
    <source>
        <dbReference type="EMBL" id="UTZ33580.1"/>
    </source>
</evidence>
<reference evidence="1" key="1">
    <citation type="submission" date="2020-03" db="EMBL/GenBank/DDBJ databases">
        <title>Five strains of Vibrio campbellii isolated from Mariana Trench.</title>
        <authorList>
            <person name="Liang J."/>
            <person name="Zhang X.-H."/>
        </authorList>
    </citation>
    <scope>NUCLEOTIDE SEQUENCE</scope>
    <source>
        <strain evidence="1">LJC013</strain>
    </source>
</reference>
<dbReference type="InterPro" id="IPR006521">
    <property type="entry name" value="Tail_protein_I"/>
</dbReference>
<proteinExistence type="predicted"/>